<feature type="region of interest" description="Disordered" evidence="1">
    <location>
        <begin position="89"/>
        <end position="374"/>
    </location>
</feature>
<dbReference type="RefSeq" id="WP_121166277.1">
    <property type="nucleotide sequence ID" value="NZ_RAPE01000002.1"/>
</dbReference>
<feature type="compositionally biased region" description="Basic and acidic residues" evidence="1">
    <location>
        <begin position="416"/>
        <end position="425"/>
    </location>
</feature>
<name>A0A3A8B9W5_9RHOB</name>
<evidence type="ECO:0000313" key="3">
    <source>
        <dbReference type="Proteomes" id="UP000281128"/>
    </source>
</evidence>
<feature type="compositionally biased region" description="Acidic residues" evidence="1">
    <location>
        <begin position="542"/>
        <end position="551"/>
    </location>
</feature>
<dbReference type="OrthoDB" id="7798282at2"/>
<dbReference type="AlphaFoldDB" id="A0A3A8B9W5"/>
<evidence type="ECO:0000313" key="2">
    <source>
        <dbReference type="EMBL" id="RKF15123.1"/>
    </source>
</evidence>
<evidence type="ECO:0008006" key="4">
    <source>
        <dbReference type="Google" id="ProtNLM"/>
    </source>
</evidence>
<reference evidence="2 3" key="1">
    <citation type="submission" date="2018-09" db="EMBL/GenBank/DDBJ databases">
        <title>Roseovarius spongiae sp. nov., isolated from a marine sponge.</title>
        <authorList>
            <person name="Zhuang L."/>
            <person name="Luo L."/>
        </authorList>
    </citation>
    <scope>NUCLEOTIDE SEQUENCE [LARGE SCALE GENOMIC DNA]</scope>
    <source>
        <strain evidence="2 3">HN-E21</strain>
    </source>
</reference>
<proteinExistence type="predicted"/>
<gene>
    <name evidence="2" type="ORF">D6850_09770</name>
</gene>
<feature type="compositionally biased region" description="Basic and acidic residues" evidence="1">
    <location>
        <begin position="134"/>
        <end position="149"/>
    </location>
</feature>
<feature type="compositionally biased region" description="Acidic residues" evidence="1">
    <location>
        <begin position="302"/>
        <end position="326"/>
    </location>
</feature>
<sequence length="763" mass="81106">MVSTSKILTVSYGTFSCTLEGFDDSFDTMKAIAEYFRDLAADDRYFGAEPPTPDAEMLARIAEREISSRVEAHERDGGIVLRAGALSDMSAPAESDEGADRPAASSARDAAGPRAEPAAPAPQDDAEAEPVEAPVRRPAIESESVADKLRRIRAVASPAGSAWEPSQYGYTEDEHAQDFLGATAADLDAALAEDDANEPEAAPQDPEQETGDSDDGAAENIAAIVSEPEEEDAPALAEPDAPTEDAQDDGFLAVVSEEASEDAAAPAEEPLAEETAEAPAPEQPATDAPESAAETQQARDEAADEAESIFAETGEEEDEDDADDEMLGALLADTPDETPQDLGALITDEADDGEAGAVAQDDEDALDEDTPAADAPAEDTLAQLMADAMRDDAESPATEAEAEAEPAPEAGAATEAVDKRPLEARVVKVKRNVIDAALADGVLEAAEDDAPEATDGDRPEHTPLSAEDEADLQRELAEVEAELIKARDKEAAATAGREDAPEQDETAADQPPATDAEEDKPKRAELLAPIAADDQAPRMFDEADSQLEEPESNERRNAIQHLRAAVAATKAEREMGGEIVDDVDDQPYRLDLESAVRPRRPQLRDGVGTARPHRSERPAQDRAAPLKLVAEQRIDQPAGPVRPRRISRADLKPAERPAQAQDGETSLGDTGFSAFAKEMGAHDLTELLEAAAAYMADVEGRSEFSRPMLMHKLKEASAAEFSREEGLRSFGKLLRAGKLQKLKGGRFSVTDDTDFRPKARATG</sequence>
<evidence type="ECO:0000256" key="1">
    <source>
        <dbReference type="SAM" id="MobiDB-lite"/>
    </source>
</evidence>
<feature type="compositionally biased region" description="Low complexity" evidence="1">
    <location>
        <begin position="101"/>
        <end position="123"/>
    </location>
</feature>
<dbReference type="PROSITE" id="PS51257">
    <property type="entry name" value="PROKAR_LIPOPROTEIN"/>
    <property type="match status" value="1"/>
</dbReference>
<feature type="compositionally biased region" description="Low complexity" evidence="1">
    <location>
        <begin position="277"/>
        <end position="296"/>
    </location>
</feature>
<dbReference type="Proteomes" id="UP000281128">
    <property type="component" value="Unassembled WGS sequence"/>
</dbReference>
<keyword evidence="3" id="KW-1185">Reference proteome</keyword>
<feature type="compositionally biased region" description="Basic and acidic residues" evidence="1">
    <location>
        <begin position="471"/>
        <end position="500"/>
    </location>
</feature>
<dbReference type="EMBL" id="RAPE01000002">
    <property type="protein sequence ID" value="RKF15123.1"/>
    <property type="molecule type" value="Genomic_DNA"/>
</dbReference>
<accession>A0A3A8B9W5</accession>
<feature type="compositionally biased region" description="Acidic residues" evidence="1">
    <location>
        <begin position="206"/>
        <end position="217"/>
    </location>
</feature>
<organism evidence="2 3">
    <name type="scientific">Roseovarius spongiae</name>
    <dbReference type="NCBI Taxonomy" id="2320272"/>
    <lineage>
        <taxon>Bacteria</taxon>
        <taxon>Pseudomonadati</taxon>
        <taxon>Pseudomonadota</taxon>
        <taxon>Alphaproteobacteria</taxon>
        <taxon>Rhodobacterales</taxon>
        <taxon>Roseobacteraceae</taxon>
        <taxon>Roseovarius</taxon>
    </lineage>
</organism>
<feature type="region of interest" description="Disordered" evidence="1">
    <location>
        <begin position="438"/>
        <end position="559"/>
    </location>
</feature>
<comment type="caution">
    <text evidence="2">The sequence shown here is derived from an EMBL/GenBank/DDBJ whole genome shotgun (WGS) entry which is preliminary data.</text>
</comment>
<feature type="compositionally biased region" description="Acidic residues" evidence="1">
    <location>
        <begin position="445"/>
        <end position="454"/>
    </location>
</feature>
<feature type="region of interest" description="Disordered" evidence="1">
    <location>
        <begin position="592"/>
        <end position="671"/>
    </location>
</feature>
<protein>
    <recommendedName>
        <fullName evidence="4">Chemotaxis protein CheA</fullName>
    </recommendedName>
</protein>
<feature type="compositionally biased region" description="Low complexity" evidence="1">
    <location>
        <begin position="252"/>
        <end position="269"/>
    </location>
</feature>
<feature type="region of interest" description="Disordered" evidence="1">
    <location>
        <begin position="388"/>
        <end position="425"/>
    </location>
</feature>
<feature type="compositionally biased region" description="Acidic residues" evidence="1">
    <location>
        <begin position="348"/>
        <end position="371"/>
    </location>
</feature>